<evidence type="ECO:0000313" key="3">
    <source>
        <dbReference type="Proteomes" id="UP000824120"/>
    </source>
</evidence>
<protein>
    <submittedName>
        <fullName evidence="2">Uncharacterized protein</fullName>
    </submittedName>
</protein>
<name>A0A9J5WM12_SOLCO</name>
<feature type="region of interest" description="Disordered" evidence="1">
    <location>
        <begin position="1"/>
        <end position="35"/>
    </location>
</feature>
<keyword evidence="3" id="KW-1185">Reference proteome</keyword>
<gene>
    <name evidence="2" type="ORF">H5410_057097</name>
</gene>
<evidence type="ECO:0000313" key="2">
    <source>
        <dbReference type="EMBL" id="KAG5576963.1"/>
    </source>
</evidence>
<dbReference type="EMBL" id="JACXVP010000011">
    <property type="protein sequence ID" value="KAG5576963.1"/>
    <property type="molecule type" value="Genomic_DNA"/>
</dbReference>
<feature type="compositionally biased region" description="Low complexity" evidence="1">
    <location>
        <begin position="25"/>
        <end position="35"/>
    </location>
</feature>
<dbReference type="Proteomes" id="UP000824120">
    <property type="component" value="Chromosome 11"/>
</dbReference>
<reference evidence="2 3" key="1">
    <citation type="submission" date="2020-09" db="EMBL/GenBank/DDBJ databases">
        <title>De no assembly of potato wild relative species, Solanum commersonii.</title>
        <authorList>
            <person name="Cho K."/>
        </authorList>
    </citation>
    <scope>NUCLEOTIDE SEQUENCE [LARGE SCALE GENOMIC DNA]</scope>
    <source>
        <strain evidence="2">LZ3.2</strain>
        <tissue evidence="2">Leaf</tissue>
    </source>
</reference>
<dbReference type="AlphaFoldDB" id="A0A9J5WM12"/>
<comment type="caution">
    <text evidence="2">The sequence shown here is derived from an EMBL/GenBank/DDBJ whole genome shotgun (WGS) entry which is preliminary data.</text>
</comment>
<accession>A0A9J5WM12</accession>
<proteinExistence type="predicted"/>
<evidence type="ECO:0000256" key="1">
    <source>
        <dbReference type="SAM" id="MobiDB-lite"/>
    </source>
</evidence>
<organism evidence="2 3">
    <name type="scientific">Solanum commersonii</name>
    <name type="common">Commerson's wild potato</name>
    <name type="synonym">Commerson's nightshade</name>
    <dbReference type="NCBI Taxonomy" id="4109"/>
    <lineage>
        <taxon>Eukaryota</taxon>
        <taxon>Viridiplantae</taxon>
        <taxon>Streptophyta</taxon>
        <taxon>Embryophyta</taxon>
        <taxon>Tracheophyta</taxon>
        <taxon>Spermatophyta</taxon>
        <taxon>Magnoliopsida</taxon>
        <taxon>eudicotyledons</taxon>
        <taxon>Gunneridae</taxon>
        <taxon>Pentapetalae</taxon>
        <taxon>asterids</taxon>
        <taxon>lamiids</taxon>
        <taxon>Solanales</taxon>
        <taxon>Solanaceae</taxon>
        <taxon>Solanoideae</taxon>
        <taxon>Solaneae</taxon>
        <taxon>Solanum</taxon>
    </lineage>
</organism>
<sequence>MDPKEGTRRSPPGQRYRFPSEAHGESPVPLVPASPALVEAPGDALPSALPIPLVLEESSDTRPPVPIVPP</sequence>